<keyword evidence="3" id="KW-1185">Reference proteome</keyword>
<dbReference type="SUPFAM" id="SSF55486">
    <property type="entry name" value="Metalloproteases ('zincins'), catalytic domain"/>
    <property type="match status" value="1"/>
</dbReference>
<sequence length="256" mass="27504">MNLKKSLAAAIAALTVASAVNAETVDIAIMYTTPAANYTGDISAKIDNYISYANNSFSRNGIDIQLNLVDSWSASSSDYRVNEDTLDLITFHSTVNSWRSSKSADMVVFLGKAEETVIDGSTYITCGIAWVGQGSNGTMSSSAKERAYSVTGVDCGYNTFVHELGHNMGLTHSTKQGDTTGGVYSYGMGHGVDNKFSTIMAYPWVYGSEATQYDWFSDPDWNECGGLACGERSNGQDVSNAYRALGPIADDISGYY</sequence>
<organism evidence="2 3">
    <name type="scientific">Microbulbifer okhotskensis</name>
    <dbReference type="NCBI Taxonomy" id="2926617"/>
    <lineage>
        <taxon>Bacteria</taxon>
        <taxon>Pseudomonadati</taxon>
        <taxon>Pseudomonadota</taxon>
        <taxon>Gammaproteobacteria</taxon>
        <taxon>Cellvibrionales</taxon>
        <taxon>Microbulbiferaceae</taxon>
        <taxon>Microbulbifer</taxon>
    </lineage>
</organism>
<dbReference type="Gene3D" id="3.40.390.10">
    <property type="entry name" value="Collagenase (Catalytic Domain)"/>
    <property type="match status" value="1"/>
</dbReference>
<dbReference type="Proteomes" id="UP001139028">
    <property type="component" value="Unassembled WGS sequence"/>
</dbReference>
<feature type="chain" id="PRO_5040734523" evidence="1">
    <location>
        <begin position="23"/>
        <end position="256"/>
    </location>
</feature>
<accession>A0A9X2J733</accession>
<feature type="signal peptide" evidence="1">
    <location>
        <begin position="1"/>
        <end position="22"/>
    </location>
</feature>
<proteinExistence type="predicted"/>
<evidence type="ECO:0000313" key="2">
    <source>
        <dbReference type="EMBL" id="MCO1336134.1"/>
    </source>
</evidence>
<dbReference type="GO" id="GO:0008237">
    <property type="term" value="F:metallopeptidase activity"/>
    <property type="evidence" value="ECO:0007669"/>
    <property type="project" value="InterPro"/>
</dbReference>
<dbReference type="RefSeq" id="WP_252471556.1">
    <property type="nucleotide sequence ID" value="NZ_JALBWM010000107.1"/>
</dbReference>
<dbReference type="EMBL" id="JALBWM010000107">
    <property type="protein sequence ID" value="MCO1336134.1"/>
    <property type="molecule type" value="Genomic_DNA"/>
</dbReference>
<dbReference type="InterPro" id="IPR024079">
    <property type="entry name" value="MetalloPept_cat_dom_sf"/>
</dbReference>
<evidence type="ECO:0000313" key="3">
    <source>
        <dbReference type="Proteomes" id="UP001139028"/>
    </source>
</evidence>
<protein>
    <submittedName>
        <fullName evidence="2">M12 family metallo-peptidase</fullName>
    </submittedName>
</protein>
<dbReference type="AlphaFoldDB" id="A0A9X2J733"/>
<dbReference type="Pfam" id="PF13582">
    <property type="entry name" value="Reprolysin_3"/>
    <property type="match status" value="1"/>
</dbReference>
<gene>
    <name evidence="2" type="ORF">MO867_17520</name>
</gene>
<evidence type="ECO:0000256" key="1">
    <source>
        <dbReference type="SAM" id="SignalP"/>
    </source>
</evidence>
<reference evidence="2" key="1">
    <citation type="journal article" date="2022" name="Arch. Microbiol.">
        <title>Microbulbifer okhotskensis sp. nov., isolated from a deep bottom sediment of the Okhotsk Sea.</title>
        <authorList>
            <person name="Romanenko L."/>
            <person name="Kurilenko V."/>
            <person name="Otstavnykh N."/>
            <person name="Velansky P."/>
            <person name="Isaeva M."/>
            <person name="Mikhailov V."/>
        </authorList>
    </citation>
    <scope>NUCLEOTIDE SEQUENCE</scope>
    <source>
        <strain evidence="2">OS29</strain>
    </source>
</reference>
<comment type="caution">
    <text evidence="2">The sequence shown here is derived from an EMBL/GenBank/DDBJ whole genome shotgun (WGS) entry which is preliminary data.</text>
</comment>
<keyword evidence="1" id="KW-0732">Signal</keyword>
<name>A0A9X2J733_9GAMM</name>